<sequence length="286" mass="32773">MTITVPELGAGKKDSTKDLIIRVLSESWPLSVKEIYVRISQHGKNISYQAVHKVLNELVEEKILSHSGKTFQLNSEWVRSSKSFFHNLEKKLSGKALEDLKYLKPRESIIFNFNNLTNFALFIAQAYADKVMITDGDTKAIGIFHHLFWTPRFRFEDILLSRKVIDSSLSGYVLSGGNSPFDQWVKKQYLAAGFNGVKLGVDLSDFEDDLFVHGDFVAQVHISEEDRKKIKELYNSVGTVLDLFKLYITKFGKPDTIRIKATFSRNPVMAKMVRNHVLKFFEEDVK</sequence>
<accession>A0A2D6M1J2</accession>
<gene>
    <name evidence="1" type="ORF">CL943_03240</name>
</gene>
<protein>
    <submittedName>
        <fullName evidence="1">Uncharacterized protein</fullName>
    </submittedName>
</protein>
<organism evidence="1 2">
    <name type="scientific">Candidatus Iainarchaeum sp</name>
    <dbReference type="NCBI Taxonomy" id="3101447"/>
    <lineage>
        <taxon>Archaea</taxon>
        <taxon>Candidatus Iainarchaeota</taxon>
        <taxon>Candidatus Iainarchaeia</taxon>
        <taxon>Candidatus Iainarchaeales</taxon>
        <taxon>Candidatus Iainarchaeaceae</taxon>
        <taxon>Candidatus Iainarchaeum</taxon>
    </lineage>
</organism>
<dbReference type="AlphaFoldDB" id="A0A2D6M1J2"/>
<name>A0A2D6M1J2_9ARCH</name>
<dbReference type="Proteomes" id="UP000226592">
    <property type="component" value="Unassembled WGS sequence"/>
</dbReference>
<dbReference type="Gene3D" id="1.10.10.10">
    <property type="entry name" value="Winged helix-like DNA-binding domain superfamily/Winged helix DNA-binding domain"/>
    <property type="match status" value="1"/>
</dbReference>
<evidence type="ECO:0000313" key="2">
    <source>
        <dbReference type="Proteomes" id="UP000226592"/>
    </source>
</evidence>
<evidence type="ECO:0000313" key="1">
    <source>
        <dbReference type="EMBL" id="MAG22292.1"/>
    </source>
</evidence>
<dbReference type="InterPro" id="IPR036388">
    <property type="entry name" value="WH-like_DNA-bd_sf"/>
</dbReference>
<proteinExistence type="predicted"/>
<comment type="caution">
    <text evidence="1">The sequence shown here is derived from an EMBL/GenBank/DDBJ whole genome shotgun (WGS) entry which is preliminary data.</text>
</comment>
<dbReference type="EMBL" id="NZBU01000009">
    <property type="protein sequence ID" value="MAG22292.1"/>
    <property type="molecule type" value="Genomic_DNA"/>
</dbReference>
<reference evidence="2" key="1">
    <citation type="submission" date="2017-09" db="EMBL/GenBank/DDBJ databases">
        <title>The Reconstruction of 2,631 Draft Metagenome-Assembled Genomes from the Global Oceans.</title>
        <authorList>
            <person name="Tully B.J."/>
            <person name="Graham E.D."/>
            <person name="Heidelberg J.F."/>
        </authorList>
    </citation>
    <scope>NUCLEOTIDE SEQUENCE [LARGE SCALE GENOMIC DNA]</scope>
</reference>